<dbReference type="Pfam" id="PF03647">
    <property type="entry name" value="Tmemb_14"/>
    <property type="match status" value="1"/>
</dbReference>
<evidence type="ECO:0000256" key="5">
    <source>
        <dbReference type="ARBA" id="ARBA00023136"/>
    </source>
</evidence>
<keyword evidence="5 6" id="KW-0472">Membrane</keyword>
<keyword evidence="3 6" id="KW-0812">Transmembrane</keyword>
<proteinExistence type="inferred from homology"/>
<dbReference type="EMBL" id="JADGJW010000198">
    <property type="protein sequence ID" value="KAJ3221972.1"/>
    <property type="molecule type" value="Genomic_DNA"/>
</dbReference>
<feature type="transmembrane region" description="Helical" evidence="6">
    <location>
        <begin position="82"/>
        <end position="101"/>
    </location>
</feature>
<evidence type="ECO:0000256" key="6">
    <source>
        <dbReference type="SAM" id="Phobius"/>
    </source>
</evidence>
<dbReference type="InterPro" id="IPR044890">
    <property type="entry name" value="TMEM14_sf"/>
</dbReference>
<dbReference type="GO" id="GO:0016020">
    <property type="term" value="C:membrane"/>
    <property type="evidence" value="ECO:0007669"/>
    <property type="project" value="UniProtKB-SubCell"/>
</dbReference>
<evidence type="ECO:0000256" key="4">
    <source>
        <dbReference type="ARBA" id="ARBA00022989"/>
    </source>
</evidence>
<evidence type="ECO:0000256" key="2">
    <source>
        <dbReference type="ARBA" id="ARBA00007590"/>
    </source>
</evidence>
<keyword evidence="8" id="KW-1185">Reference proteome</keyword>
<dbReference type="Proteomes" id="UP001211065">
    <property type="component" value="Unassembled WGS sequence"/>
</dbReference>
<dbReference type="PANTHER" id="PTHR12668">
    <property type="entry name" value="TRANSMEMBRANE PROTEIN 14, 15"/>
    <property type="match status" value="1"/>
</dbReference>
<dbReference type="PANTHER" id="PTHR12668:SF53">
    <property type="entry name" value="TMEM14 PROTEIN HOMOLOG YJR085C"/>
    <property type="match status" value="1"/>
</dbReference>
<comment type="similarity">
    <text evidence="2">Belongs to the TMEM14 family.</text>
</comment>
<keyword evidence="4 6" id="KW-1133">Transmembrane helix</keyword>
<comment type="subcellular location">
    <subcellularLocation>
        <location evidence="1">Membrane</location>
    </subcellularLocation>
</comment>
<evidence type="ECO:0000313" key="8">
    <source>
        <dbReference type="Proteomes" id="UP001211065"/>
    </source>
</evidence>
<accession>A0AAD5U6P5</accession>
<reference evidence="7" key="1">
    <citation type="submission" date="2020-05" db="EMBL/GenBank/DDBJ databases">
        <title>Phylogenomic resolution of chytrid fungi.</title>
        <authorList>
            <person name="Stajich J.E."/>
            <person name="Amses K."/>
            <person name="Simmons R."/>
            <person name="Seto K."/>
            <person name="Myers J."/>
            <person name="Bonds A."/>
            <person name="Quandt C.A."/>
            <person name="Barry K."/>
            <person name="Liu P."/>
            <person name="Grigoriev I."/>
            <person name="Longcore J.E."/>
            <person name="James T.Y."/>
        </authorList>
    </citation>
    <scope>NUCLEOTIDE SEQUENCE</scope>
    <source>
        <strain evidence="7">JEL0476</strain>
    </source>
</reference>
<organism evidence="7 8">
    <name type="scientific">Clydaea vesicula</name>
    <dbReference type="NCBI Taxonomy" id="447962"/>
    <lineage>
        <taxon>Eukaryota</taxon>
        <taxon>Fungi</taxon>
        <taxon>Fungi incertae sedis</taxon>
        <taxon>Chytridiomycota</taxon>
        <taxon>Chytridiomycota incertae sedis</taxon>
        <taxon>Chytridiomycetes</taxon>
        <taxon>Lobulomycetales</taxon>
        <taxon>Lobulomycetaceae</taxon>
        <taxon>Clydaea</taxon>
    </lineage>
</organism>
<evidence type="ECO:0000313" key="7">
    <source>
        <dbReference type="EMBL" id="KAJ3221972.1"/>
    </source>
</evidence>
<dbReference type="Gene3D" id="1.10.10.1740">
    <property type="entry name" value="Transmembrane protein 14-like"/>
    <property type="match status" value="1"/>
</dbReference>
<dbReference type="AlphaFoldDB" id="A0AAD5U6P5"/>
<feature type="transmembrane region" description="Helical" evidence="6">
    <location>
        <begin position="30"/>
        <end position="48"/>
    </location>
</feature>
<name>A0AAD5U6P5_9FUNG</name>
<comment type="caution">
    <text evidence="7">The sequence shown here is derived from an EMBL/GenBank/DDBJ whole genome shotgun (WGS) entry which is preliminary data.</text>
</comment>
<evidence type="ECO:0000256" key="1">
    <source>
        <dbReference type="ARBA" id="ARBA00004370"/>
    </source>
</evidence>
<gene>
    <name evidence="7" type="ORF">HK099_002835</name>
</gene>
<evidence type="ECO:0000256" key="3">
    <source>
        <dbReference type="ARBA" id="ARBA00022692"/>
    </source>
</evidence>
<feature type="transmembrane region" description="Helical" evidence="6">
    <location>
        <begin position="53"/>
        <end position="70"/>
    </location>
</feature>
<sequence>MSHYLAFTMAGALTAGGVMGYQKKKSTSSLISGLFFGGLYAYSGFYILRNRPYGLDLALTTSLFLVMIFVPKARKTRQLQHAVIGALGLFSVYHFGSAFHLGSRDLLTLIKNKAT</sequence>
<protein>
    <submittedName>
        <fullName evidence="7">Uncharacterized protein</fullName>
    </submittedName>
</protein>
<dbReference type="InterPro" id="IPR005349">
    <property type="entry name" value="TMEM14"/>
</dbReference>